<proteinExistence type="predicted"/>
<comment type="caution">
    <text evidence="2">The sequence shown here is derived from an EMBL/GenBank/DDBJ whole genome shotgun (WGS) entry which is preliminary data.</text>
</comment>
<feature type="domain" description="Calcineurin-like phosphoesterase" evidence="1">
    <location>
        <begin position="1"/>
        <end position="234"/>
    </location>
</feature>
<dbReference type="EMBL" id="WMIF01000051">
    <property type="protein sequence ID" value="MTH36606.1"/>
    <property type="molecule type" value="Genomic_DNA"/>
</dbReference>
<organism evidence="2 3">
    <name type="scientific">Paracoccus limosus</name>
    <dbReference type="NCBI Taxonomy" id="913252"/>
    <lineage>
        <taxon>Bacteria</taxon>
        <taxon>Pseudomonadati</taxon>
        <taxon>Pseudomonadota</taxon>
        <taxon>Alphaproteobacteria</taxon>
        <taxon>Rhodobacterales</taxon>
        <taxon>Paracoccaceae</taxon>
        <taxon>Paracoccus</taxon>
    </lineage>
</organism>
<gene>
    <name evidence="2" type="ORF">GL279_18675</name>
</gene>
<evidence type="ECO:0000313" key="2">
    <source>
        <dbReference type="EMBL" id="MTH36606.1"/>
    </source>
</evidence>
<accession>A0A844H6W1</accession>
<dbReference type="GO" id="GO:0016787">
    <property type="term" value="F:hydrolase activity"/>
    <property type="evidence" value="ECO:0007669"/>
    <property type="project" value="InterPro"/>
</dbReference>
<sequence>MKILVLADLHLDEISDKAVLRRLGEEIALAGQEADTLIVAGDLTEQAAHRWPKAITWLGAHYPSEKTVIIPGNHDYYGGNLDTLDADLDRTCREAGCAFGPCRRIELGDTRILMTTLWTDLRLFEAEGEAAVEDSLWSARMMPDYGYGAILIGDPERELQPEDTVAVHERQKSWLISELAKPWPGKTVVITHHAPSAAVSGAMSPLSPCFTSDLDDLIDRYRPDAWIFGHTHRPAELRMPGGTLLRNVSVGYEQEFRSADIGDRVRRGLIDLQALVRASK</sequence>
<dbReference type="AlphaFoldDB" id="A0A844H6W1"/>
<dbReference type="PANTHER" id="PTHR37844:SF2">
    <property type="entry name" value="SER_THR PROTEIN PHOSPHATASE SUPERFAMILY (AFU_ORTHOLOGUE AFUA_1G14840)"/>
    <property type="match status" value="1"/>
</dbReference>
<dbReference type="Gene3D" id="3.60.21.10">
    <property type="match status" value="1"/>
</dbReference>
<dbReference type="OrthoDB" id="356681at2"/>
<name>A0A844H6W1_9RHOB</name>
<dbReference type="PANTHER" id="PTHR37844">
    <property type="entry name" value="SER/THR PROTEIN PHOSPHATASE SUPERFAMILY (AFU_ORTHOLOGUE AFUA_1G14840)"/>
    <property type="match status" value="1"/>
</dbReference>
<evidence type="ECO:0000313" key="3">
    <source>
        <dbReference type="Proteomes" id="UP000442533"/>
    </source>
</evidence>
<dbReference type="Proteomes" id="UP000442533">
    <property type="component" value="Unassembled WGS sequence"/>
</dbReference>
<dbReference type="InterPro" id="IPR029052">
    <property type="entry name" value="Metallo-depent_PP-like"/>
</dbReference>
<evidence type="ECO:0000259" key="1">
    <source>
        <dbReference type="Pfam" id="PF00149"/>
    </source>
</evidence>
<dbReference type="InterPro" id="IPR004843">
    <property type="entry name" value="Calcineurin-like_PHP"/>
</dbReference>
<dbReference type="SUPFAM" id="SSF56300">
    <property type="entry name" value="Metallo-dependent phosphatases"/>
    <property type="match status" value="1"/>
</dbReference>
<reference evidence="2 3" key="1">
    <citation type="submission" date="2019-11" db="EMBL/GenBank/DDBJ databases">
        <authorList>
            <person name="Dong K."/>
        </authorList>
    </citation>
    <scope>NUCLEOTIDE SEQUENCE [LARGE SCALE GENOMIC DNA]</scope>
    <source>
        <strain evidence="2 3">JCM 17370</strain>
    </source>
</reference>
<dbReference type="RefSeq" id="WP_155066109.1">
    <property type="nucleotide sequence ID" value="NZ_WMIF01000051.1"/>
</dbReference>
<keyword evidence="3" id="KW-1185">Reference proteome</keyword>
<protein>
    <submittedName>
        <fullName evidence="2">Metallophosphoesterase</fullName>
    </submittedName>
</protein>
<dbReference type="Pfam" id="PF00149">
    <property type="entry name" value="Metallophos"/>
    <property type="match status" value="1"/>
</dbReference>